<feature type="region of interest" description="Disordered" evidence="5">
    <location>
        <begin position="23"/>
        <end position="51"/>
    </location>
</feature>
<dbReference type="EC" id="2.1.1.-" evidence="4"/>
<name>S9WND9_9TRYP</name>
<dbReference type="Pfam" id="PF13489">
    <property type="entry name" value="Methyltransf_23"/>
    <property type="match status" value="1"/>
</dbReference>
<evidence type="ECO:0000313" key="6">
    <source>
        <dbReference type="EMBL" id="CAD2216671.1"/>
    </source>
</evidence>
<accession>S9WND9</accession>
<evidence type="ECO:0000313" key="7">
    <source>
        <dbReference type="Proteomes" id="UP000515908"/>
    </source>
</evidence>
<dbReference type="EMBL" id="LR877151">
    <property type="protein sequence ID" value="CAD2216671.1"/>
    <property type="molecule type" value="Genomic_DNA"/>
</dbReference>
<reference evidence="6 7" key="1">
    <citation type="submission" date="2020-08" db="EMBL/GenBank/DDBJ databases">
        <authorList>
            <person name="Newling K."/>
            <person name="Davey J."/>
            <person name="Forrester S."/>
        </authorList>
    </citation>
    <scope>NUCLEOTIDE SEQUENCE [LARGE SCALE GENOMIC DNA]</scope>
    <source>
        <strain evidence="7">Crithidia deanei Carvalho (ATCC PRA-265)</strain>
    </source>
</reference>
<dbReference type="CDD" id="cd02440">
    <property type="entry name" value="AdoMet_MTases"/>
    <property type="match status" value="1"/>
</dbReference>
<protein>
    <recommendedName>
        <fullName evidence="4">tRNA N(3)-methylcytidine methyltransferase</fullName>
        <ecNumber evidence="4">2.1.1.-</ecNumber>
    </recommendedName>
</protein>
<dbReference type="GO" id="GO:0032259">
    <property type="term" value="P:methylation"/>
    <property type="evidence" value="ECO:0007669"/>
    <property type="project" value="UniProtKB-KW"/>
</dbReference>
<dbReference type="InterPro" id="IPR026113">
    <property type="entry name" value="METTL2/6/8-like"/>
</dbReference>
<evidence type="ECO:0000256" key="5">
    <source>
        <dbReference type="SAM" id="MobiDB-lite"/>
    </source>
</evidence>
<evidence type="ECO:0000256" key="4">
    <source>
        <dbReference type="PIRNR" id="PIRNR037755"/>
    </source>
</evidence>
<organism evidence="6 7">
    <name type="scientific">Angomonas deanei</name>
    <dbReference type="NCBI Taxonomy" id="59799"/>
    <lineage>
        <taxon>Eukaryota</taxon>
        <taxon>Discoba</taxon>
        <taxon>Euglenozoa</taxon>
        <taxon>Kinetoplastea</taxon>
        <taxon>Metakinetoplastina</taxon>
        <taxon>Trypanosomatida</taxon>
        <taxon>Trypanosomatidae</taxon>
        <taxon>Strigomonadinae</taxon>
        <taxon>Angomonas</taxon>
    </lineage>
</organism>
<evidence type="ECO:0000256" key="1">
    <source>
        <dbReference type="ARBA" id="ARBA00009725"/>
    </source>
</evidence>
<keyword evidence="7" id="KW-1185">Reference proteome</keyword>
<dbReference type="InterPro" id="IPR029063">
    <property type="entry name" value="SAM-dependent_MTases_sf"/>
</dbReference>
<dbReference type="PIRSF" id="PIRSF037755">
    <property type="entry name" value="Mettl2_prd"/>
    <property type="match status" value="1"/>
</dbReference>
<evidence type="ECO:0000256" key="3">
    <source>
        <dbReference type="ARBA" id="ARBA00022679"/>
    </source>
</evidence>
<dbReference type="Proteomes" id="UP000515908">
    <property type="component" value="Chromosome 07"/>
</dbReference>
<keyword evidence="2 4" id="KW-0489">Methyltransferase</keyword>
<dbReference type="GO" id="GO:0008173">
    <property type="term" value="F:RNA methyltransferase activity"/>
    <property type="evidence" value="ECO:0007669"/>
    <property type="project" value="UniProtKB-ARBA"/>
</dbReference>
<evidence type="ECO:0000256" key="2">
    <source>
        <dbReference type="ARBA" id="ARBA00022603"/>
    </source>
</evidence>
<dbReference type="SUPFAM" id="SSF53335">
    <property type="entry name" value="S-adenosyl-L-methionine-dependent methyltransferases"/>
    <property type="match status" value="1"/>
</dbReference>
<comment type="similarity">
    <text evidence="1 4">Belongs to the methyltransferase superfamily. METL family.</text>
</comment>
<sequence>MYPTPQFIIYIFPLSLRQEAIPLEGPKMSRSGKSPEDTKHPRGMKRTRSGTDIAPFVEDYRPYTSGILQRYLLHKHQDDHKTHWDFYYKQNTVNGYKDRHYILREFVELGAAIKKAESSKGEGDQFSWMEAGCGVGNAFLPIFSEYGHLPEWEHMLGFDISSVAVGLLEKKIDALDNKCLQQKVKLIPLDPCEVEVHTSPLFKEVEPVQFVSMVFVLCSIPVEKHELVLRRVAACMKKGGVFFFRDYAVSDHAEERFRNRKESNPLAAVKSDNNTFTRTNGTLSHFFSVEEVTALFTKVGFEVVQVGEVEREVQNTKLNLNLERKFVQGRFVLKE</sequence>
<keyword evidence="3 4" id="KW-0808">Transferase</keyword>
<dbReference type="PANTHER" id="PTHR22809">
    <property type="entry name" value="METHYLTRANSFERASE-RELATED"/>
    <property type="match status" value="1"/>
</dbReference>
<dbReference type="AlphaFoldDB" id="S9WND9"/>
<dbReference type="GO" id="GO:0008757">
    <property type="term" value="F:S-adenosylmethionine-dependent methyltransferase activity"/>
    <property type="evidence" value="ECO:0007669"/>
    <property type="project" value="UniProtKB-ARBA"/>
</dbReference>
<dbReference type="VEuPathDB" id="TriTrypDB:ADEAN_000413300"/>
<dbReference type="Gene3D" id="3.40.50.150">
    <property type="entry name" value="Vaccinia Virus protein VP39"/>
    <property type="match status" value="1"/>
</dbReference>
<comment type="function">
    <text evidence="4">S-adenosyl-L-methionine-dependent methyltransferase.</text>
</comment>
<dbReference type="OrthoDB" id="417697at2759"/>
<gene>
    <name evidence="6" type="ORF">ADEAN_000413300</name>
</gene>
<dbReference type="PANTHER" id="PTHR22809:SF5">
    <property type="entry name" value="TRNA N(3)-METHYLCYTIDINE METHYLTRANSFERASE METTL6"/>
    <property type="match status" value="1"/>
</dbReference>
<proteinExistence type="inferred from homology"/>